<keyword evidence="2" id="KW-1185">Reference proteome</keyword>
<gene>
    <name evidence="1" type="ORF">DES32_1923</name>
</gene>
<dbReference type="Proteomes" id="UP000256900">
    <property type="component" value="Unassembled WGS sequence"/>
</dbReference>
<organism evidence="1 2">
    <name type="scientific">Methylovirgula ligni</name>
    <dbReference type="NCBI Taxonomy" id="569860"/>
    <lineage>
        <taxon>Bacteria</taxon>
        <taxon>Pseudomonadati</taxon>
        <taxon>Pseudomonadota</taxon>
        <taxon>Alphaproteobacteria</taxon>
        <taxon>Hyphomicrobiales</taxon>
        <taxon>Beijerinckiaceae</taxon>
        <taxon>Methylovirgula</taxon>
    </lineage>
</organism>
<name>A0A3D9YTP8_9HYPH</name>
<dbReference type="AlphaFoldDB" id="A0A3D9YTP8"/>
<accession>A0A3D9YTP8</accession>
<dbReference type="EMBL" id="QUMO01000003">
    <property type="protein sequence ID" value="REF85885.1"/>
    <property type="molecule type" value="Genomic_DNA"/>
</dbReference>
<evidence type="ECO:0000313" key="1">
    <source>
        <dbReference type="EMBL" id="REF85885.1"/>
    </source>
</evidence>
<reference evidence="1 2" key="1">
    <citation type="submission" date="2018-08" db="EMBL/GenBank/DDBJ databases">
        <title>Genomic Encyclopedia of Type Strains, Phase IV (KMG-IV): sequencing the most valuable type-strain genomes for metagenomic binning, comparative biology and taxonomic classification.</title>
        <authorList>
            <person name="Goeker M."/>
        </authorList>
    </citation>
    <scope>NUCLEOTIDE SEQUENCE [LARGE SCALE GENOMIC DNA]</scope>
    <source>
        <strain evidence="1 2">BW863</strain>
    </source>
</reference>
<sequence length="69" mass="8161">MRLFAIRDWRFHLELDLNLWLLGVTWHIEPSDLRDVSVYFGPVNLQIEKYDRGVCSDPKLSSDQSESPR</sequence>
<evidence type="ECO:0000313" key="2">
    <source>
        <dbReference type="Proteomes" id="UP000256900"/>
    </source>
</evidence>
<protein>
    <submittedName>
        <fullName evidence="1">Uncharacterized protein</fullName>
    </submittedName>
</protein>
<comment type="caution">
    <text evidence="1">The sequence shown here is derived from an EMBL/GenBank/DDBJ whole genome shotgun (WGS) entry which is preliminary data.</text>
</comment>
<proteinExistence type="predicted"/>